<dbReference type="InterPro" id="IPR001590">
    <property type="entry name" value="Peptidase_M12B"/>
</dbReference>
<dbReference type="GO" id="GO:0004222">
    <property type="term" value="F:metalloendopeptidase activity"/>
    <property type="evidence" value="ECO:0007669"/>
    <property type="project" value="InterPro"/>
</dbReference>
<evidence type="ECO:0000313" key="4">
    <source>
        <dbReference type="EMBL" id="GCB84837.1"/>
    </source>
</evidence>
<dbReference type="OrthoDB" id="412680at2759"/>
<evidence type="ECO:0000256" key="2">
    <source>
        <dbReference type="SAM" id="MobiDB-lite"/>
    </source>
</evidence>
<dbReference type="GO" id="GO:0006508">
    <property type="term" value="P:proteolysis"/>
    <property type="evidence" value="ECO:0007669"/>
    <property type="project" value="InterPro"/>
</dbReference>
<feature type="domain" description="Peptidase M12B" evidence="3">
    <location>
        <begin position="55"/>
        <end position="154"/>
    </location>
</feature>
<proteinExistence type="predicted"/>
<dbReference type="Gene3D" id="3.40.390.10">
    <property type="entry name" value="Collagenase (Catalytic Domain)"/>
    <property type="match status" value="1"/>
</dbReference>
<organism evidence="4 5">
    <name type="scientific">Scyliorhinus torazame</name>
    <name type="common">Cloudy catshark</name>
    <name type="synonym">Catulus torazame</name>
    <dbReference type="NCBI Taxonomy" id="75743"/>
    <lineage>
        <taxon>Eukaryota</taxon>
        <taxon>Metazoa</taxon>
        <taxon>Chordata</taxon>
        <taxon>Craniata</taxon>
        <taxon>Vertebrata</taxon>
        <taxon>Chondrichthyes</taxon>
        <taxon>Elasmobranchii</taxon>
        <taxon>Galeomorphii</taxon>
        <taxon>Galeoidea</taxon>
        <taxon>Carcharhiniformes</taxon>
        <taxon>Scyliorhinidae</taxon>
        <taxon>Scyliorhinus</taxon>
    </lineage>
</organism>
<keyword evidence="5" id="KW-1185">Reference proteome</keyword>
<dbReference type="Pfam" id="PF01421">
    <property type="entry name" value="Reprolysin"/>
    <property type="match status" value="1"/>
</dbReference>
<feature type="compositionally biased region" description="Basic and acidic residues" evidence="2">
    <location>
        <begin position="1"/>
        <end position="11"/>
    </location>
</feature>
<evidence type="ECO:0000256" key="1">
    <source>
        <dbReference type="PROSITE-ProRule" id="PRU00276"/>
    </source>
</evidence>
<sequence length="188" mass="21236">MGSQGRRELARAPRCQAGWEPEGGGWQAQPSSPTATLEGGPGAKARKGRSISRTRHVELLVVADFSLYQALGPNVNQYLLVLFAAADRLYRHPSLASDVRLAVTKMLVIRHESEGPEVLQEAQRTLHNFCDWQRQMRTRPEWAAVKYDAAVLLTREVLNVVLACSHGHTHSHTDRMTRSHLRWHRHTH</sequence>
<accession>A0A401QHP7</accession>
<dbReference type="Proteomes" id="UP000288216">
    <property type="component" value="Unassembled WGS sequence"/>
</dbReference>
<comment type="caution">
    <text evidence="1">Lacks conserved residue(s) required for the propagation of feature annotation.</text>
</comment>
<comment type="caution">
    <text evidence="4">The sequence shown here is derived from an EMBL/GenBank/DDBJ whole genome shotgun (WGS) entry which is preliminary data.</text>
</comment>
<name>A0A401QHP7_SCYTO</name>
<dbReference type="InterPro" id="IPR024079">
    <property type="entry name" value="MetalloPept_cat_dom_sf"/>
</dbReference>
<dbReference type="AlphaFoldDB" id="A0A401QHP7"/>
<dbReference type="OMA" id="ARAPRCQ"/>
<protein>
    <recommendedName>
        <fullName evidence="3">Peptidase M12B domain-containing protein</fullName>
    </recommendedName>
</protein>
<dbReference type="PROSITE" id="PS50215">
    <property type="entry name" value="ADAM_MEPRO"/>
    <property type="match status" value="1"/>
</dbReference>
<gene>
    <name evidence="4" type="ORF">scyTo_0025538</name>
</gene>
<dbReference type="STRING" id="75743.A0A401QHP7"/>
<feature type="region of interest" description="Disordered" evidence="2">
    <location>
        <begin position="1"/>
        <end position="49"/>
    </location>
</feature>
<evidence type="ECO:0000313" key="5">
    <source>
        <dbReference type="Proteomes" id="UP000288216"/>
    </source>
</evidence>
<reference evidence="4 5" key="1">
    <citation type="journal article" date="2018" name="Nat. Ecol. Evol.">
        <title>Shark genomes provide insights into elasmobranch evolution and the origin of vertebrates.</title>
        <authorList>
            <person name="Hara Y"/>
            <person name="Yamaguchi K"/>
            <person name="Onimaru K"/>
            <person name="Kadota M"/>
            <person name="Koyanagi M"/>
            <person name="Keeley SD"/>
            <person name="Tatsumi K"/>
            <person name="Tanaka K"/>
            <person name="Motone F"/>
            <person name="Kageyama Y"/>
            <person name="Nozu R"/>
            <person name="Adachi N"/>
            <person name="Nishimura O"/>
            <person name="Nakagawa R"/>
            <person name="Tanegashima C"/>
            <person name="Kiyatake I"/>
            <person name="Matsumoto R"/>
            <person name="Murakumo K"/>
            <person name="Nishida K"/>
            <person name="Terakita A"/>
            <person name="Kuratani S"/>
            <person name="Sato K"/>
            <person name="Hyodo S Kuraku.S."/>
        </authorList>
    </citation>
    <scope>NUCLEOTIDE SEQUENCE [LARGE SCALE GENOMIC DNA]</scope>
</reference>
<dbReference type="EMBL" id="BFAA01103754">
    <property type="protein sequence ID" value="GCB84837.1"/>
    <property type="molecule type" value="Genomic_DNA"/>
</dbReference>
<evidence type="ECO:0000259" key="3">
    <source>
        <dbReference type="PROSITE" id="PS50215"/>
    </source>
</evidence>
<dbReference type="SUPFAM" id="SSF55486">
    <property type="entry name" value="Metalloproteases ('zincins'), catalytic domain"/>
    <property type="match status" value="1"/>
</dbReference>